<name>A0ABT0HNU9_9BACT</name>
<proteinExistence type="predicted"/>
<dbReference type="Proteomes" id="UP001202180">
    <property type="component" value="Unassembled WGS sequence"/>
</dbReference>
<protein>
    <submittedName>
        <fullName evidence="1">Uncharacterized protein</fullName>
    </submittedName>
</protein>
<evidence type="ECO:0000313" key="2">
    <source>
        <dbReference type="Proteomes" id="UP001202180"/>
    </source>
</evidence>
<sequence length="148" mass="16247">MDTIQTPISDEPVTSFKRIARHENFNIGPDLNMVQQVRVITVDASGQPLTERIQADQTLTTNQQQAGMQRYADQIVTRQTMGAFVDATGQVVAEGTESAMPQLDYFQGITLGDLKKKGMTINDKTPFASLLYALLTGEILNIDARSGL</sequence>
<keyword evidence="2" id="KW-1185">Reference proteome</keyword>
<evidence type="ECO:0000313" key="1">
    <source>
        <dbReference type="EMBL" id="MCK8493797.1"/>
    </source>
</evidence>
<accession>A0ABT0HNU9</accession>
<organism evidence="1 2">
    <name type="scientific">Spirosoma liriopis</name>
    <dbReference type="NCBI Taxonomy" id="2937440"/>
    <lineage>
        <taxon>Bacteria</taxon>
        <taxon>Pseudomonadati</taxon>
        <taxon>Bacteroidota</taxon>
        <taxon>Cytophagia</taxon>
        <taxon>Cytophagales</taxon>
        <taxon>Cytophagaceae</taxon>
        <taxon>Spirosoma</taxon>
    </lineage>
</organism>
<dbReference type="RefSeq" id="WP_248478422.1">
    <property type="nucleotide sequence ID" value="NZ_JALPRF010000003.1"/>
</dbReference>
<reference evidence="1 2" key="1">
    <citation type="submission" date="2022-04" db="EMBL/GenBank/DDBJ databases">
        <title>Spirosoma sp. strain RP8 genome sequencing and assembly.</title>
        <authorList>
            <person name="Jung Y."/>
        </authorList>
    </citation>
    <scope>NUCLEOTIDE SEQUENCE [LARGE SCALE GENOMIC DNA]</scope>
    <source>
        <strain evidence="1 2">RP8</strain>
    </source>
</reference>
<dbReference type="EMBL" id="JALPRF010000003">
    <property type="protein sequence ID" value="MCK8493797.1"/>
    <property type="molecule type" value="Genomic_DNA"/>
</dbReference>
<gene>
    <name evidence="1" type="ORF">M0L20_18165</name>
</gene>
<comment type="caution">
    <text evidence="1">The sequence shown here is derived from an EMBL/GenBank/DDBJ whole genome shotgun (WGS) entry which is preliminary data.</text>
</comment>